<keyword evidence="1" id="KW-0472">Membrane</keyword>
<keyword evidence="3" id="KW-1185">Reference proteome</keyword>
<gene>
    <name evidence="2" type="ORF">GO495_05555</name>
</gene>
<keyword evidence="1" id="KW-0812">Transmembrane</keyword>
<evidence type="ECO:0000313" key="3">
    <source>
        <dbReference type="Proteomes" id="UP000468388"/>
    </source>
</evidence>
<keyword evidence="1" id="KW-1133">Transmembrane helix</keyword>
<dbReference type="EMBL" id="WRXO01000001">
    <property type="protein sequence ID" value="MVT40039.1"/>
    <property type="molecule type" value="Genomic_DNA"/>
</dbReference>
<sequence length="162" mass="19294">MQKEQPSIFDRDFIQETLIRRRQLMPLALKIYVWFFMLLPFLSWASRSYFYFNHKISFNISSIKGLVLVTAFGSLLLPALRFLSNLFILLEKKWAILFALIVTTLDMLSWCYSSVNLFYLLKTGFNSVVIFSLCWLVLEIPYLIMLLKIKRDWEKTPEKELM</sequence>
<accession>A0A6N8J720</accession>
<feature type="transmembrane region" description="Helical" evidence="1">
    <location>
        <begin position="27"/>
        <end position="45"/>
    </location>
</feature>
<name>A0A6N8J720_9BACT</name>
<dbReference type="Proteomes" id="UP000468388">
    <property type="component" value="Unassembled WGS sequence"/>
</dbReference>
<feature type="transmembrane region" description="Helical" evidence="1">
    <location>
        <begin position="127"/>
        <end position="147"/>
    </location>
</feature>
<feature type="transmembrane region" description="Helical" evidence="1">
    <location>
        <begin position="95"/>
        <end position="121"/>
    </location>
</feature>
<protein>
    <recommendedName>
        <fullName evidence="4">DUF2919 family protein</fullName>
    </recommendedName>
</protein>
<organism evidence="2 3">
    <name type="scientific">Chitinophaga oryziterrae</name>
    <dbReference type="NCBI Taxonomy" id="1031224"/>
    <lineage>
        <taxon>Bacteria</taxon>
        <taxon>Pseudomonadati</taxon>
        <taxon>Bacteroidota</taxon>
        <taxon>Chitinophagia</taxon>
        <taxon>Chitinophagales</taxon>
        <taxon>Chitinophagaceae</taxon>
        <taxon>Chitinophaga</taxon>
    </lineage>
</organism>
<proteinExistence type="predicted"/>
<evidence type="ECO:0000313" key="2">
    <source>
        <dbReference type="EMBL" id="MVT40039.1"/>
    </source>
</evidence>
<dbReference type="OrthoDB" id="672994at2"/>
<dbReference type="RefSeq" id="WP_157298675.1">
    <property type="nucleotide sequence ID" value="NZ_BAAAZB010000005.1"/>
</dbReference>
<comment type="caution">
    <text evidence="2">The sequence shown here is derived from an EMBL/GenBank/DDBJ whole genome shotgun (WGS) entry which is preliminary data.</text>
</comment>
<evidence type="ECO:0000256" key="1">
    <source>
        <dbReference type="SAM" id="Phobius"/>
    </source>
</evidence>
<feature type="transmembrane region" description="Helical" evidence="1">
    <location>
        <begin position="65"/>
        <end position="83"/>
    </location>
</feature>
<dbReference type="AlphaFoldDB" id="A0A6N8J720"/>
<evidence type="ECO:0008006" key="4">
    <source>
        <dbReference type="Google" id="ProtNLM"/>
    </source>
</evidence>
<reference evidence="2 3" key="1">
    <citation type="submission" date="2019-12" db="EMBL/GenBank/DDBJ databases">
        <title>The draft genomic sequence of strain Chitinophaga oryziterrae JCM 16595.</title>
        <authorList>
            <person name="Zhang X."/>
        </authorList>
    </citation>
    <scope>NUCLEOTIDE SEQUENCE [LARGE SCALE GENOMIC DNA]</scope>
    <source>
        <strain evidence="2 3">JCM 16595</strain>
    </source>
</reference>